<dbReference type="Pfam" id="PF02574">
    <property type="entry name" value="S-methyl_trans"/>
    <property type="match status" value="1"/>
</dbReference>
<name>A0ABM0M2D2_SACKO</name>
<feature type="binding site" evidence="7">
    <location>
        <position position="300"/>
    </location>
    <ligand>
        <name>Zn(2+)</name>
        <dbReference type="ChEBI" id="CHEBI:29105"/>
    </ligand>
</feature>
<dbReference type="SUPFAM" id="SSF82282">
    <property type="entry name" value="Homocysteine S-methyltransferase"/>
    <property type="match status" value="1"/>
</dbReference>
<feature type="binding site" evidence="7">
    <location>
        <position position="301"/>
    </location>
    <ligand>
        <name>Zn(2+)</name>
        <dbReference type="ChEBI" id="CHEBI:29105"/>
    </ligand>
</feature>
<evidence type="ECO:0000256" key="3">
    <source>
        <dbReference type="ARBA" id="ARBA00022603"/>
    </source>
</evidence>
<keyword evidence="5 7" id="KW-0479">Metal-binding</keyword>
<keyword evidence="3 7" id="KW-0489">Methyltransferase</keyword>
<dbReference type="Proteomes" id="UP000694865">
    <property type="component" value="Unplaced"/>
</dbReference>
<feature type="domain" description="Hcy-binding" evidence="8">
    <location>
        <begin position="4"/>
        <end position="315"/>
    </location>
</feature>
<dbReference type="InterPro" id="IPR051524">
    <property type="entry name" value="BHMT"/>
</dbReference>
<comment type="pathway">
    <text evidence="2">Amino-acid biosynthesis; L-methionine biosynthesis via de novo pathway; L-methionine from L-homocysteine (BhmT route): step 1/1.</text>
</comment>
<dbReference type="PROSITE" id="PS50970">
    <property type="entry name" value="HCY"/>
    <property type="match status" value="1"/>
</dbReference>
<evidence type="ECO:0000256" key="5">
    <source>
        <dbReference type="ARBA" id="ARBA00022723"/>
    </source>
</evidence>
<dbReference type="GeneID" id="100372758"/>
<dbReference type="PANTHER" id="PTHR46120:SF4">
    <property type="entry name" value="HCY-BINDING DOMAIN-CONTAINING PROTEIN"/>
    <property type="match status" value="1"/>
</dbReference>
<evidence type="ECO:0000313" key="10">
    <source>
        <dbReference type="RefSeq" id="XP_006814173.1"/>
    </source>
</evidence>
<evidence type="ECO:0000259" key="8">
    <source>
        <dbReference type="PROSITE" id="PS50970"/>
    </source>
</evidence>
<proteinExistence type="predicted"/>
<dbReference type="PIRSF" id="PIRSF037505">
    <property type="entry name" value="Betaine_HMT"/>
    <property type="match status" value="1"/>
</dbReference>
<accession>A0ABM0M2D2</accession>
<dbReference type="RefSeq" id="XP_006814173.1">
    <property type="nucleotide sequence ID" value="XM_006814110.1"/>
</dbReference>
<feature type="binding site" evidence="7">
    <location>
        <position position="216"/>
    </location>
    <ligand>
        <name>Zn(2+)</name>
        <dbReference type="ChEBI" id="CHEBI:29105"/>
    </ligand>
</feature>
<comment type="cofactor">
    <cofactor evidence="1 7">
        <name>Zn(2+)</name>
        <dbReference type="ChEBI" id="CHEBI:29105"/>
    </cofactor>
</comment>
<evidence type="ECO:0000256" key="7">
    <source>
        <dbReference type="PROSITE-ProRule" id="PRU00333"/>
    </source>
</evidence>
<protein>
    <submittedName>
        <fullName evidence="10">Betaine--homocysteine S-methyltransferase 1-like</fullName>
    </submittedName>
</protein>
<evidence type="ECO:0000256" key="4">
    <source>
        <dbReference type="ARBA" id="ARBA00022679"/>
    </source>
</evidence>
<keyword evidence="4 7" id="KW-0808">Transferase</keyword>
<reference evidence="10" key="1">
    <citation type="submission" date="2025-08" db="UniProtKB">
        <authorList>
            <consortium name="RefSeq"/>
        </authorList>
    </citation>
    <scope>IDENTIFICATION</scope>
    <source>
        <tissue evidence="10">Testes</tissue>
    </source>
</reference>
<evidence type="ECO:0000256" key="6">
    <source>
        <dbReference type="ARBA" id="ARBA00022833"/>
    </source>
</evidence>
<dbReference type="InterPro" id="IPR003726">
    <property type="entry name" value="HCY_dom"/>
</dbReference>
<sequence length="333" mass="36846">MPRVGLLERLKSGRPVIGDGSFVFTLEKRGYVKAGPWTSEAAYQYPDAVRQLSREFVRAGADVVQAFTFYSTDDKLEHKGVSDRSVSEDVGKITSKQLNNAACDIARQVADEGDALVCGGISPTPGYMKGLGKEVVQKEFDKQCEVFIEKDVDFMLAEFFGHVEELEWGVEVMKKYGKPVAATMRISTMGDMNGVSTAECAIRMAKSGADLVGINCLFDPENCIKTMKVIKSALDEAGLKPFLMAQPVGFYTHEANQSFGGYMALPEYPLAMESRIITRAEAHKFAREAYELGIHYIGGCCGFEPYHIRAMQRSWQKREDSAHRAMIKTHCGG</sequence>
<dbReference type="Gene3D" id="3.20.20.330">
    <property type="entry name" value="Homocysteine-binding-like domain"/>
    <property type="match status" value="1"/>
</dbReference>
<organism evidence="9 10">
    <name type="scientific">Saccoglossus kowalevskii</name>
    <name type="common">Acorn worm</name>
    <dbReference type="NCBI Taxonomy" id="10224"/>
    <lineage>
        <taxon>Eukaryota</taxon>
        <taxon>Metazoa</taxon>
        <taxon>Hemichordata</taxon>
        <taxon>Enteropneusta</taxon>
        <taxon>Harrimaniidae</taxon>
        <taxon>Saccoglossus</taxon>
    </lineage>
</organism>
<dbReference type="InterPro" id="IPR036589">
    <property type="entry name" value="HCY_dom_sf"/>
</dbReference>
<keyword evidence="9" id="KW-1185">Reference proteome</keyword>
<keyword evidence="6 7" id="KW-0862">Zinc</keyword>
<evidence type="ECO:0000256" key="2">
    <source>
        <dbReference type="ARBA" id="ARBA00005137"/>
    </source>
</evidence>
<dbReference type="PANTHER" id="PTHR46120">
    <property type="entry name" value="BETAINE--HOMOCYSTEINE S-METHYLTRANSFERASE 1"/>
    <property type="match status" value="1"/>
</dbReference>
<dbReference type="InterPro" id="IPR017226">
    <property type="entry name" value="BHMT-like"/>
</dbReference>
<gene>
    <name evidence="10" type="primary">LOC100372758</name>
</gene>
<evidence type="ECO:0000313" key="9">
    <source>
        <dbReference type="Proteomes" id="UP000694865"/>
    </source>
</evidence>
<evidence type="ECO:0000256" key="1">
    <source>
        <dbReference type="ARBA" id="ARBA00001947"/>
    </source>
</evidence>